<evidence type="ECO:0000313" key="3">
    <source>
        <dbReference type="Proteomes" id="UP000532121"/>
    </source>
</evidence>
<dbReference type="Pfam" id="PF06961">
    <property type="entry name" value="DUF1294"/>
    <property type="match status" value="1"/>
</dbReference>
<protein>
    <submittedName>
        <fullName evidence="2">DUF1294 domain-containing protein</fullName>
    </submittedName>
</protein>
<evidence type="ECO:0000313" key="2">
    <source>
        <dbReference type="EMBL" id="NMD50007.1"/>
    </source>
</evidence>
<dbReference type="RefSeq" id="WP_193524086.1">
    <property type="nucleotide sequence ID" value="NZ_JABASA010000035.1"/>
</dbReference>
<dbReference type="InterPro" id="IPR010718">
    <property type="entry name" value="DUF1294"/>
</dbReference>
<name>A0A7X9QHX8_STRRT</name>
<sequence length="90" mass="10768">MREQIYFWLVLIIWNIGVFCLYGLDKGKAVKKRWRISERNLLLLSLCLGGLGAALGGSLFHHKTRKWYFHLVWYLGIFIDCFVIYLVWRM</sequence>
<feature type="transmembrane region" description="Helical" evidence="1">
    <location>
        <begin position="6"/>
        <end position="24"/>
    </location>
</feature>
<comment type="caution">
    <text evidence="2">The sequence shown here is derived from an EMBL/GenBank/DDBJ whole genome shotgun (WGS) entry which is preliminary data.</text>
</comment>
<keyword evidence="1" id="KW-0472">Membrane</keyword>
<reference evidence="2 3" key="1">
    <citation type="submission" date="2020-04" db="EMBL/GenBank/DDBJ databases">
        <title>MicrobeNet Type strains.</title>
        <authorList>
            <person name="Nicholson A.C."/>
        </authorList>
    </citation>
    <scope>NUCLEOTIDE SEQUENCE [LARGE SCALE GENOMIC DNA]</scope>
    <source>
        <strain evidence="2 3">DSM 22768</strain>
    </source>
</reference>
<gene>
    <name evidence="2" type="ORF">HHO37_10230</name>
</gene>
<feature type="transmembrane region" description="Helical" evidence="1">
    <location>
        <begin position="67"/>
        <end position="88"/>
    </location>
</feature>
<dbReference type="EMBL" id="JABASA010000035">
    <property type="protein sequence ID" value="NMD50007.1"/>
    <property type="molecule type" value="Genomic_DNA"/>
</dbReference>
<proteinExistence type="predicted"/>
<evidence type="ECO:0000256" key="1">
    <source>
        <dbReference type="SAM" id="Phobius"/>
    </source>
</evidence>
<accession>A0A7X9QHX8</accession>
<feature type="transmembrane region" description="Helical" evidence="1">
    <location>
        <begin position="40"/>
        <end position="61"/>
    </location>
</feature>
<organism evidence="2 3">
    <name type="scientific">Streptococcus ratti</name>
    <dbReference type="NCBI Taxonomy" id="1341"/>
    <lineage>
        <taxon>Bacteria</taxon>
        <taxon>Bacillati</taxon>
        <taxon>Bacillota</taxon>
        <taxon>Bacilli</taxon>
        <taxon>Lactobacillales</taxon>
        <taxon>Streptococcaceae</taxon>
        <taxon>Streptococcus</taxon>
    </lineage>
</organism>
<dbReference type="AlphaFoldDB" id="A0A7X9QHX8"/>
<keyword evidence="1" id="KW-1133">Transmembrane helix</keyword>
<keyword evidence="1" id="KW-0812">Transmembrane</keyword>
<dbReference type="Proteomes" id="UP000532121">
    <property type="component" value="Unassembled WGS sequence"/>
</dbReference>